<dbReference type="CDD" id="cd05401">
    <property type="entry name" value="NT_GlnE_GlnD_like"/>
    <property type="match status" value="1"/>
</dbReference>
<keyword evidence="6" id="KW-1185">Reference proteome</keyword>
<dbReference type="InterPro" id="IPR000644">
    <property type="entry name" value="CBS_dom"/>
</dbReference>
<dbReference type="InterPro" id="IPR005105">
    <property type="entry name" value="GlnD_Uridyltrans_N"/>
</dbReference>
<dbReference type="InterPro" id="IPR018490">
    <property type="entry name" value="cNMP-bd_dom_sf"/>
</dbReference>
<reference evidence="5 6" key="1">
    <citation type="submission" date="2018-11" db="EMBL/GenBank/DDBJ databases">
        <title>Genomic Encyclopedia of Type Strains, Phase IV (KMG-IV): sequencing the most valuable type-strain genomes for metagenomic binning, comparative biology and taxonomic classification.</title>
        <authorList>
            <person name="Goeker M."/>
        </authorList>
    </citation>
    <scope>NUCLEOTIDE SEQUENCE [LARGE SCALE GENOMIC DNA]</scope>
    <source>
        <strain evidence="5 6">DSM 102936</strain>
    </source>
</reference>
<evidence type="ECO:0000259" key="4">
    <source>
        <dbReference type="PROSITE" id="PS51371"/>
    </source>
</evidence>
<organism evidence="5 6">
    <name type="scientific">Thermodesulfitimonas autotrophica</name>
    <dbReference type="NCBI Taxonomy" id="1894989"/>
    <lineage>
        <taxon>Bacteria</taxon>
        <taxon>Bacillati</taxon>
        <taxon>Bacillota</taxon>
        <taxon>Clostridia</taxon>
        <taxon>Thermoanaerobacterales</taxon>
        <taxon>Thermoanaerobacteraceae</taxon>
        <taxon>Thermodesulfitimonas</taxon>
    </lineage>
</organism>
<dbReference type="PANTHER" id="PTHR43080">
    <property type="entry name" value="CBS DOMAIN-CONTAINING PROTEIN CBSX3, MITOCHONDRIAL"/>
    <property type="match status" value="1"/>
</dbReference>
<dbReference type="GO" id="GO:0008773">
    <property type="term" value="F:[protein-PII] uridylyltransferase activity"/>
    <property type="evidence" value="ECO:0007669"/>
    <property type="project" value="InterPro"/>
</dbReference>
<dbReference type="Pfam" id="PF00571">
    <property type="entry name" value="CBS"/>
    <property type="match status" value="2"/>
</dbReference>
<evidence type="ECO:0000313" key="6">
    <source>
        <dbReference type="Proteomes" id="UP000282654"/>
    </source>
</evidence>
<dbReference type="CDD" id="cd00038">
    <property type="entry name" value="CAP_ED"/>
    <property type="match status" value="1"/>
</dbReference>
<feature type="domain" description="Cyclic nucleotide-binding" evidence="3">
    <location>
        <begin position="13"/>
        <end position="120"/>
    </location>
</feature>
<dbReference type="SUPFAM" id="SSF54631">
    <property type="entry name" value="CBS-domain pair"/>
    <property type="match status" value="1"/>
</dbReference>
<name>A0A3N5BMK2_9THEO</name>
<feature type="domain" description="CBS" evidence="4">
    <location>
        <begin position="165"/>
        <end position="224"/>
    </location>
</feature>
<sequence>MADALALLKETPPFSELTETVLRKCAGEFGLRVYPKGSYIFRQGEPSQEVLFVVVSGLVEILLPTDTGEEKTVSLRRPPEFFGETVFFSNEAYPASTRAVEETCCLLVPRRCFEELMGSSPRFAGYFSRMLADRMKHLWEGVIREQCLVGQGGERPFRKRLYEIMSAPVITCCEDHTATEIAQLISSKQVSSVVVIDQSGSPVGIVTEKDLVKKVLATYRPGSEQLRAKEIMEPNPIVLPPSALFQEALLAMVQRQLKHVIVAERGLVRGMVTLADLVRTQNVDALSALMTIDRARDSRALQAAVQQIDRLVSGLVAGQATAAEAGVLISELYDRLVARLLLMAEEELYAEGKGRAPCGYCWLNMGSSGRREQVVRTDLDNALIYEAPPPRQEAAFQDYFLALGGKVVAGLVALGFAPCPGKVMANNPEWCKSYPEWLQTVRGWMRQPQGEWLRKMTIFFDFRPVYGRFSLAASLREAIFQWLTAEEVILHFLARDAVTKKIPLNPFRQVVPEKSGPHKDEIDLKSAVLIHFVDCLRLFALREKIAATSTFDRLRGLVERNVFAPEEAEAFGLAYDNVMILRLRLNLERLGRGLKPSNYINPRQLTRRELNVLREALVVASRLQYLTRMSFRV</sequence>
<proteinExistence type="predicted"/>
<dbReference type="PROSITE" id="PS50042">
    <property type="entry name" value="CNMP_BINDING_3"/>
    <property type="match status" value="1"/>
</dbReference>
<dbReference type="PROSITE" id="PS51371">
    <property type="entry name" value="CBS"/>
    <property type="match status" value="2"/>
</dbReference>
<dbReference type="SMART" id="SM00100">
    <property type="entry name" value="cNMP"/>
    <property type="match status" value="1"/>
</dbReference>
<evidence type="ECO:0000256" key="1">
    <source>
        <dbReference type="ARBA" id="ARBA00023122"/>
    </source>
</evidence>
<dbReference type="RefSeq" id="WP_123929519.1">
    <property type="nucleotide sequence ID" value="NZ_RKRE01000002.1"/>
</dbReference>
<evidence type="ECO:0000313" key="5">
    <source>
        <dbReference type="EMBL" id="RPF46965.1"/>
    </source>
</evidence>
<dbReference type="Pfam" id="PF00027">
    <property type="entry name" value="cNMP_binding"/>
    <property type="match status" value="1"/>
</dbReference>
<keyword evidence="1 2" id="KW-0129">CBS domain</keyword>
<dbReference type="Pfam" id="PF03445">
    <property type="entry name" value="DUF294"/>
    <property type="match status" value="1"/>
</dbReference>
<protein>
    <submittedName>
        <fullName evidence="5">CBS domain-containing protein</fullName>
    </submittedName>
</protein>
<dbReference type="SMART" id="SM00116">
    <property type="entry name" value="CBS"/>
    <property type="match status" value="2"/>
</dbReference>
<evidence type="ECO:0000259" key="3">
    <source>
        <dbReference type="PROSITE" id="PS50042"/>
    </source>
</evidence>
<dbReference type="InterPro" id="IPR043519">
    <property type="entry name" value="NT_sf"/>
</dbReference>
<dbReference type="Pfam" id="PF10335">
    <property type="entry name" value="DUF294_C"/>
    <property type="match status" value="1"/>
</dbReference>
<feature type="domain" description="CBS" evidence="4">
    <location>
        <begin position="232"/>
        <end position="289"/>
    </location>
</feature>
<gene>
    <name evidence="5" type="ORF">EDD75_1227</name>
</gene>
<dbReference type="InterPro" id="IPR000595">
    <property type="entry name" value="cNMP-bd_dom"/>
</dbReference>
<accession>A0A3N5BMK2</accession>
<dbReference type="AlphaFoldDB" id="A0A3N5BMK2"/>
<dbReference type="InterPro" id="IPR051257">
    <property type="entry name" value="Diverse_CBS-Domain"/>
</dbReference>
<dbReference type="Proteomes" id="UP000282654">
    <property type="component" value="Unassembled WGS sequence"/>
</dbReference>
<dbReference type="SUPFAM" id="SSF51206">
    <property type="entry name" value="cAMP-binding domain-like"/>
    <property type="match status" value="1"/>
</dbReference>
<dbReference type="InterPro" id="IPR014710">
    <property type="entry name" value="RmlC-like_jellyroll"/>
</dbReference>
<dbReference type="InterPro" id="IPR046342">
    <property type="entry name" value="CBS_dom_sf"/>
</dbReference>
<dbReference type="SUPFAM" id="SSF81301">
    <property type="entry name" value="Nucleotidyltransferase"/>
    <property type="match status" value="1"/>
</dbReference>
<evidence type="ECO:0000256" key="2">
    <source>
        <dbReference type="PROSITE-ProRule" id="PRU00703"/>
    </source>
</evidence>
<dbReference type="Gene3D" id="2.60.120.10">
    <property type="entry name" value="Jelly Rolls"/>
    <property type="match status" value="1"/>
</dbReference>
<dbReference type="InterPro" id="IPR018821">
    <property type="entry name" value="DUF294_put_nucleoTrafse_sb-bd"/>
</dbReference>
<dbReference type="OrthoDB" id="9810963at2"/>
<dbReference type="EMBL" id="RKRE01000002">
    <property type="protein sequence ID" value="RPF46965.1"/>
    <property type="molecule type" value="Genomic_DNA"/>
</dbReference>
<comment type="caution">
    <text evidence="5">The sequence shown here is derived from an EMBL/GenBank/DDBJ whole genome shotgun (WGS) entry which is preliminary data.</text>
</comment>
<dbReference type="Gene3D" id="3.10.580.10">
    <property type="entry name" value="CBS-domain"/>
    <property type="match status" value="1"/>
</dbReference>
<dbReference type="PANTHER" id="PTHR43080:SF2">
    <property type="entry name" value="CBS DOMAIN-CONTAINING PROTEIN"/>
    <property type="match status" value="1"/>
</dbReference>